<keyword evidence="4" id="KW-1133">Transmembrane helix</keyword>
<dbReference type="SUPFAM" id="SSF49503">
    <property type="entry name" value="Cupredoxins"/>
    <property type="match status" value="1"/>
</dbReference>
<dbReference type="InterPro" id="IPR038352">
    <property type="entry name" value="Imelysin_sf"/>
</dbReference>
<dbReference type="NCBIfam" id="NF007697">
    <property type="entry name" value="PRK10378.1"/>
    <property type="match status" value="1"/>
</dbReference>
<keyword evidence="8" id="KW-1185">Reference proteome</keyword>
<dbReference type="InterPro" id="IPR028096">
    <property type="entry name" value="EfeO_Cupredoxin"/>
</dbReference>
<dbReference type="Pfam" id="PF13473">
    <property type="entry name" value="Cupredoxin_1"/>
    <property type="match status" value="1"/>
</dbReference>
<keyword evidence="4" id="KW-0472">Membrane</keyword>
<evidence type="ECO:0000256" key="4">
    <source>
        <dbReference type="SAM" id="Phobius"/>
    </source>
</evidence>
<feature type="transmembrane region" description="Helical" evidence="4">
    <location>
        <begin position="6"/>
        <end position="29"/>
    </location>
</feature>
<evidence type="ECO:0000256" key="1">
    <source>
        <dbReference type="ARBA" id="ARBA00004418"/>
    </source>
</evidence>
<proteinExistence type="inferred from homology"/>
<dbReference type="InterPro" id="IPR053377">
    <property type="entry name" value="Iron_uptake_EfeM/EfeO"/>
</dbReference>
<accession>A0ABU5E9E7</accession>
<gene>
    <name evidence="7" type="primary">efeO</name>
    <name evidence="7" type="ORF">SMD27_08605</name>
</gene>
<organism evidence="7 8">
    <name type="scientific">Dongia soli</name>
    <dbReference type="NCBI Taxonomy" id="600628"/>
    <lineage>
        <taxon>Bacteria</taxon>
        <taxon>Pseudomonadati</taxon>
        <taxon>Pseudomonadota</taxon>
        <taxon>Alphaproteobacteria</taxon>
        <taxon>Rhodospirillales</taxon>
        <taxon>Dongiaceae</taxon>
        <taxon>Dongia</taxon>
    </lineage>
</organism>
<comment type="subcellular location">
    <subcellularLocation>
        <location evidence="1">Periplasm</location>
    </subcellularLocation>
</comment>
<dbReference type="Gene3D" id="1.20.1420.20">
    <property type="entry name" value="M75 peptidase, HXXE motif"/>
    <property type="match status" value="1"/>
</dbReference>
<feature type="domain" description="EfeO-type cupredoxin-like" evidence="6">
    <location>
        <begin position="45"/>
        <end position="138"/>
    </location>
</feature>
<evidence type="ECO:0000313" key="7">
    <source>
        <dbReference type="EMBL" id="MDY0882902.1"/>
    </source>
</evidence>
<dbReference type="EMBL" id="JAXCLW010000002">
    <property type="protein sequence ID" value="MDY0882902.1"/>
    <property type="molecule type" value="Genomic_DNA"/>
</dbReference>
<dbReference type="PANTHER" id="PTHR39192">
    <property type="entry name" value="IRON UPTAKE SYSTEM COMPONENT EFEO"/>
    <property type="match status" value="1"/>
</dbReference>
<evidence type="ECO:0000259" key="6">
    <source>
        <dbReference type="Pfam" id="PF13473"/>
    </source>
</evidence>
<name>A0ABU5E9E7_9PROT</name>
<dbReference type="PANTHER" id="PTHR39192:SF1">
    <property type="entry name" value="IRON UPTAKE SYSTEM COMPONENT EFEO"/>
    <property type="match status" value="1"/>
</dbReference>
<evidence type="ECO:0000259" key="5">
    <source>
        <dbReference type="Pfam" id="PF09375"/>
    </source>
</evidence>
<feature type="domain" description="Imelysin-like" evidence="5">
    <location>
        <begin position="158"/>
        <end position="390"/>
    </location>
</feature>
<reference evidence="7 8" key="1">
    <citation type="journal article" date="2016" name="Antonie Van Leeuwenhoek">
        <title>Dongia soli sp. nov., isolated from soil from Dokdo, Korea.</title>
        <authorList>
            <person name="Kim D.U."/>
            <person name="Lee H."/>
            <person name="Kim H."/>
            <person name="Kim S.G."/>
            <person name="Ka J.O."/>
        </authorList>
    </citation>
    <scope>NUCLEOTIDE SEQUENCE [LARGE SCALE GENOMIC DNA]</scope>
    <source>
        <strain evidence="7 8">D78</strain>
    </source>
</reference>
<dbReference type="NCBIfam" id="NF041757">
    <property type="entry name" value="EfeO"/>
    <property type="match status" value="1"/>
</dbReference>
<comment type="caution">
    <text evidence="7">The sequence shown here is derived from an EMBL/GenBank/DDBJ whole genome shotgun (WGS) entry which is preliminary data.</text>
</comment>
<dbReference type="InterPro" id="IPR050894">
    <property type="entry name" value="EfeM/EfeO_iron_uptake"/>
</dbReference>
<evidence type="ECO:0000313" key="8">
    <source>
        <dbReference type="Proteomes" id="UP001279642"/>
    </source>
</evidence>
<dbReference type="Proteomes" id="UP001279642">
    <property type="component" value="Unassembled WGS sequence"/>
</dbReference>
<sequence>MSRSHASTYLIGAIVAVAVVGVFGIYAVASVKKSRDLQTTNPTQSASQEQDAVTVAVTVTGKACEPNALTVPAGKTTFLIVNKSSRALEWEILNGVMVVDERENIAPGFMQKLTTTLAPGSYDITCGLLSNPKGKLTVTTTGAQPTQKPSAVDLIGPIAEYNVYVISETDDLAADTKKFTDAVRGNRLQEAQSLYAPARMHYERIEPIAELFSDLDASIDSRADDHEKKEQDPNFTGFHRLEYGLFSRKSTVGLNAFADQLDADTQELQKRIADLTIPPEKLVDGAAALIEEVASSKISGEEDRYSGTDLWDFQANVEGAEKIVDLLRPLTQKADRALSERIDGNFKAVEQILAKYKAATGGYLNYDKLTKEDRTTLQGPITALAEDLSKLHGTLGLN</sequence>
<dbReference type="InterPro" id="IPR034981">
    <property type="entry name" value="Imelysin-like_EfeO/Algp7"/>
</dbReference>
<dbReference type="Pfam" id="PF09375">
    <property type="entry name" value="Peptidase_M75"/>
    <property type="match status" value="1"/>
</dbReference>
<protein>
    <submittedName>
        <fullName evidence="7">Iron uptake system protein EfeO</fullName>
    </submittedName>
</protein>
<evidence type="ECO:0000256" key="2">
    <source>
        <dbReference type="ARBA" id="ARBA00005989"/>
    </source>
</evidence>
<dbReference type="CDD" id="cd14656">
    <property type="entry name" value="Imelysin-like_EfeO"/>
    <property type="match status" value="1"/>
</dbReference>
<keyword evidence="4" id="KW-0812">Transmembrane</keyword>
<keyword evidence="3" id="KW-0732">Signal</keyword>
<dbReference type="RefSeq" id="WP_320507960.1">
    <property type="nucleotide sequence ID" value="NZ_JAXCLW010000002.1"/>
</dbReference>
<comment type="similarity">
    <text evidence="2">Belongs to the EfeM/EfeO family.</text>
</comment>
<dbReference type="Gene3D" id="2.60.40.420">
    <property type="entry name" value="Cupredoxins - blue copper proteins"/>
    <property type="match status" value="1"/>
</dbReference>
<dbReference type="InterPro" id="IPR018976">
    <property type="entry name" value="Imelysin-like"/>
</dbReference>
<dbReference type="InterPro" id="IPR008972">
    <property type="entry name" value="Cupredoxin"/>
</dbReference>
<evidence type="ECO:0000256" key="3">
    <source>
        <dbReference type="ARBA" id="ARBA00022729"/>
    </source>
</evidence>